<dbReference type="Pfam" id="PF13414">
    <property type="entry name" value="TPR_11"/>
    <property type="match status" value="1"/>
</dbReference>
<keyword evidence="5" id="KW-1185">Reference proteome</keyword>
<sequence>MKNHLFLAKLTLLGMALFTVDATAQPKPQLVTLTVSTGQIIAQKLSPLERRELQILRQERQKFQQETQIRNLVQTEVDRAFNRTTTLITILLFVIILFPLAMALGLWLLRRSIINQLVSEIKQELPTEVTKQTAAFKQEMAQLQREYITYFSQLQTGANSAPDVADNYVTETSENQQFVNSGIKDFLPGETQILMAQDQYEISNLTHNEPTVAPELDPNQTEVLTVEDYLSLGNSYLARSRYQEAIDAYNAALKIERNLPEVRYQNAKAYALRGSINPAIGNLQWAIDLAPQYKQIAQTDPAFDYIRNDQQFQQLVND</sequence>
<dbReference type="InterPro" id="IPR019734">
    <property type="entry name" value="TPR_rpt"/>
</dbReference>
<dbReference type="NCBIfam" id="NF047558">
    <property type="entry name" value="TPR_END_plus"/>
    <property type="match status" value="1"/>
</dbReference>
<comment type="caution">
    <text evidence="4">The sequence shown here is derived from an EMBL/GenBank/DDBJ whole genome shotgun (WGS) entry which is preliminary data.</text>
</comment>
<accession>A0ABV4X3B5</accession>
<evidence type="ECO:0000313" key="4">
    <source>
        <dbReference type="EMBL" id="MFB2877277.1"/>
    </source>
</evidence>
<evidence type="ECO:0000313" key="5">
    <source>
        <dbReference type="Proteomes" id="UP001576774"/>
    </source>
</evidence>
<dbReference type="SMART" id="SM00028">
    <property type="entry name" value="TPR"/>
    <property type="match status" value="2"/>
</dbReference>
<feature type="signal peptide" evidence="3">
    <location>
        <begin position="1"/>
        <end position="24"/>
    </location>
</feature>
<dbReference type="SUPFAM" id="SSF48452">
    <property type="entry name" value="TPR-like"/>
    <property type="match status" value="1"/>
</dbReference>
<protein>
    <submittedName>
        <fullName evidence="4">Tetratricopeptide repeat protein</fullName>
    </submittedName>
</protein>
<keyword evidence="2" id="KW-0812">Transmembrane</keyword>
<proteinExistence type="predicted"/>
<keyword evidence="2" id="KW-0472">Membrane</keyword>
<evidence type="ECO:0000256" key="3">
    <source>
        <dbReference type="SAM" id="SignalP"/>
    </source>
</evidence>
<name>A0ABV4X3B5_9CYAN</name>
<feature type="repeat" description="TPR" evidence="1">
    <location>
        <begin position="226"/>
        <end position="259"/>
    </location>
</feature>
<feature type="chain" id="PRO_5047262653" evidence="3">
    <location>
        <begin position="25"/>
        <end position="318"/>
    </location>
</feature>
<dbReference type="PROSITE" id="PS50293">
    <property type="entry name" value="TPR_REGION"/>
    <property type="match status" value="1"/>
</dbReference>
<evidence type="ECO:0000256" key="2">
    <source>
        <dbReference type="SAM" id="Phobius"/>
    </source>
</evidence>
<dbReference type="EMBL" id="JBHFNQ010000084">
    <property type="protein sequence ID" value="MFB2877277.1"/>
    <property type="molecule type" value="Genomic_DNA"/>
</dbReference>
<evidence type="ECO:0000256" key="1">
    <source>
        <dbReference type="PROSITE-ProRule" id="PRU00339"/>
    </source>
</evidence>
<dbReference type="InterPro" id="IPR011990">
    <property type="entry name" value="TPR-like_helical_dom_sf"/>
</dbReference>
<keyword evidence="3" id="KW-0732">Signal</keyword>
<keyword evidence="1" id="KW-0802">TPR repeat</keyword>
<dbReference type="RefSeq" id="WP_413270385.1">
    <property type="nucleotide sequence ID" value="NZ_JBHFNQ010000084.1"/>
</dbReference>
<dbReference type="Gene3D" id="1.25.40.10">
    <property type="entry name" value="Tetratricopeptide repeat domain"/>
    <property type="match status" value="1"/>
</dbReference>
<gene>
    <name evidence="4" type="ORF">ACE1CC_10360</name>
</gene>
<organism evidence="4 5">
    <name type="scientific">Floridaenema aerugineum BLCC-F46</name>
    <dbReference type="NCBI Taxonomy" id="3153654"/>
    <lineage>
        <taxon>Bacteria</taxon>
        <taxon>Bacillati</taxon>
        <taxon>Cyanobacteriota</taxon>
        <taxon>Cyanophyceae</taxon>
        <taxon>Oscillatoriophycideae</taxon>
        <taxon>Aerosakkonematales</taxon>
        <taxon>Aerosakkonemataceae</taxon>
        <taxon>Floridanema</taxon>
        <taxon>Floridanema aerugineum</taxon>
    </lineage>
</organism>
<keyword evidence="2" id="KW-1133">Transmembrane helix</keyword>
<dbReference type="PROSITE" id="PS50005">
    <property type="entry name" value="TPR"/>
    <property type="match status" value="1"/>
</dbReference>
<reference evidence="4 5" key="1">
    <citation type="submission" date="2024-09" db="EMBL/GenBank/DDBJ databases">
        <title>Floridaenema gen nov. (Aerosakkonemataceae, Aerosakkonematales ord. nov., Cyanobacteria) from benthic tropical and subtropical fresh waters, with the description of four new species.</title>
        <authorList>
            <person name="Moretto J.A."/>
            <person name="Berthold D.E."/>
            <person name="Lefler F.W."/>
            <person name="Huang I.-S."/>
            <person name="Laughinghouse H. IV."/>
        </authorList>
    </citation>
    <scope>NUCLEOTIDE SEQUENCE [LARGE SCALE GENOMIC DNA]</scope>
    <source>
        <strain evidence="4 5">BLCC-F46</strain>
    </source>
</reference>
<feature type="transmembrane region" description="Helical" evidence="2">
    <location>
        <begin position="87"/>
        <end position="109"/>
    </location>
</feature>
<dbReference type="Proteomes" id="UP001576774">
    <property type="component" value="Unassembled WGS sequence"/>
</dbReference>